<evidence type="ECO:0000313" key="2">
    <source>
        <dbReference type="Proteomes" id="UP001241377"/>
    </source>
</evidence>
<protein>
    <submittedName>
        <fullName evidence="1">Uncharacterized protein</fullName>
    </submittedName>
</protein>
<evidence type="ECO:0000313" key="1">
    <source>
        <dbReference type="EMBL" id="KAJ9096186.1"/>
    </source>
</evidence>
<comment type="caution">
    <text evidence="1">The sequence shown here is derived from an EMBL/GenBank/DDBJ whole genome shotgun (WGS) entry which is preliminary data.</text>
</comment>
<proteinExistence type="predicted"/>
<accession>A0ACC2VAT4</accession>
<dbReference type="EMBL" id="JASBWR010000095">
    <property type="protein sequence ID" value="KAJ9096186.1"/>
    <property type="molecule type" value="Genomic_DNA"/>
</dbReference>
<organism evidence="1 2">
    <name type="scientific">Naganishia cerealis</name>
    <dbReference type="NCBI Taxonomy" id="610337"/>
    <lineage>
        <taxon>Eukaryota</taxon>
        <taxon>Fungi</taxon>
        <taxon>Dikarya</taxon>
        <taxon>Basidiomycota</taxon>
        <taxon>Agaricomycotina</taxon>
        <taxon>Tremellomycetes</taxon>
        <taxon>Filobasidiales</taxon>
        <taxon>Filobasidiaceae</taxon>
        <taxon>Naganishia</taxon>
    </lineage>
</organism>
<dbReference type="Proteomes" id="UP001241377">
    <property type="component" value="Unassembled WGS sequence"/>
</dbReference>
<keyword evidence="2" id="KW-1185">Reference proteome</keyword>
<reference evidence="1" key="1">
    <citation type="submission" date="2023-04" db="EMBL/GenBank/DDBJ databases">
        <title>Draft Genome sequencing of Naganishia species isolated from polar environments using Oxford Nanopore Technology.</title>
        <authorList>
            <person name="Leo P."/>
            <person name="Venkateswaran K."/>
        </authorList>
    </citation>
    <scope>NUCLEOTIDE SEQUENCE</scope>
    <source>
        <strain evidence="1">MNA-CCFEE 5261</strain>
    </source>
</reference>
<name>A0ACC2VAT4_9TREE</name>
<gene>
    <name evidence="1" type="ORF">QFC19_007285</name>
</gene>
<sequence>MSTSLISSRSSNTEDIRDSSMIEPENGDIGQLSENDAQAILLFEEAIEKESHGKMADAVEKYRSAFRLNDQVDLLYRNEKVPHNIHKLKQKHGKNTARRIDEAALKDMDVDKLIESYEHIEAQAFDPSNPSHIHDGLTIKFSGLGLDNHEEIADVSPISPLMNMLAFIWEQILEILLVTSPQSWFNFSITCRHNAFLGFGNKAMWRKLCFLVYSKQVYQENVEYLENLTLEDRLKVQDCDLPIPNNQHLVVPQYNNSWKYMLRHRPFIKYDGCYISVVNYYLEGGKGEFSSSWSNPVRTITYFRYLRFYPDGTCVKVLSVEDPKNIVPYLLKHTELGLIPSTAESVTKDSQKIYTGKWTISSSGEITIEIANGSVPYYRFFYQLQIKPLGGIYRHNKLAWVNYYAVRKRMSDNDDREGEITNFSLKKEKAFKFLRVRSYTVDN</sequence>